<dbReference type="AlphaFoldDB" id="A0A1H7BEY5"/>
<dbReference type="RefSeq" id="WP_092265251.1">
    <property type="nucleotide sequence ID" value="NZ_FNZA01000016.1"/>
</dbReference>
<keyword evidence="6" id="KW-1185">Reference proteome</keyword>
<gene>
    <name evidence="5" type="ORF">SAMN04488058_11633</name>
</gene>
<dbReference type="InterPro" id="IPR005122">
    <property type="entry name" value="Uracil-DNA_glycosylase-like"/>
</dbReference>
<dbReference type="STRING" id="856736.SAMN04488058_11633"/>
<keyword evidence="3" id="KW-0234">DNA repair</keyword>
<proteinExistence type="predicted"/>
<evidence type="ECO:0000259" key="4">
    <source>
        <dbReference type="Pfam" id="PF03167"/>
    </source>
</evidence>
<evidence type="ECO:0000313" key="5">
    <source>
        <dbReference type="EMBL" id="SEJ73122.1"/>
    </source>
</evidence>
<dbReference type="GO" id="GO:0004844">
    <property type="term" value="F:uracil DNA N-glycosylase activity"/>
    <property type="evidence" value="ECO:0007669"/>
    <property type="project" value="TreeGrafter"/>
</dbReference>
<organism evidence="5 6">
    <name type="scientific">Deinococcus reticulitermitis</name>
    <dbReference type="NCBI Taxonomy" id="856736"/>
    <lineage>
        <taxon>Bacteria</taxon>
        <taxon>Thermotogati</taxon>
        <taxon>Deinococcota</taxon>
        <taxon>Deinococci</taxon>
        <taxon>Deinococcales</taxon>
        <taxon>Deinococcaceae</taxon>
        <taxon>Deinococcus</taxon>
    </lineage>
</organism>
<feature type="domain" description="Uracil-DNA glycosylase-like" evidence="4">
    <location>
        <begin position="22"/>
        <end position="173"/>
    </location>
</feature>
<dbReference type="InterPro" id="IPR036895">
    <property type="entry name" value="Uracil-DNA_glycosylase-like_sf"/>
</dbReference>
<dbReference type="GO" id="GO:0006285">
    <property type="term" value="P:base-excision repair, AP site formation"/>
    <property type="evidence" value="ECO:0007669"/>
    <property type="project" value="InterPro"/>
</dbReference>
<dbReference type="PANTHER" id="PTHR12159">
    <property type="entry name" value="G/T AND G/U MISMATCH-SPECIFIC DNA GLYCOSYLASE"/>
    <property type="match status" value="1"/>
</dbReference>
<sequence length="200" mass="21245">MTEDAGGSVPDLTGSGEYLVPDVLRPGLDLVLVGTAPSQISAAQRAYYANPANKFWWVLAEVGLTPRQLRPAEYATLPEYGLGLTDVAKRHSGVDAALPGEAWRPEELLAKLRHHRPRLLAFTSKRGAAETLGVPTGKLPYGRQAFGLEGAEVWVMPSTSPLGHTHFQLGPWQALAARVAEVRAGGEDAPATGFGPLFGG</sequence>
<keyword evidence="2" id="KW-0378">Hydrolase</keyword>
<name>A0A1H7BEY5_9DEIO</name>
<dbReference type="EMBL" id="FNZA01000016">
    <property type="protein sequence ID" value="SEJ73122.1"/>
    <property type="molecule type" value="Genomic_DNA"/>
</dbReference>
<dbReference type="SUPFAM" id="SSF52141">
    <property type="entry name" value="Uracil-DNA glycosylase-like"/>
    <property type="match status" value="1"/>
</dbReference>
<evidence type="ECO:0000313" key="6">
    <source>
        <dbReference type="Proteomes" id="UP000199223"/>
    </source>
</evidence>
<dbReference type="Pfam" id="PF03167">
    <property type="entry name" value="UDG"/>
    <property type="match status" value="1"/>
</dbReference>
<dbReference type="CDD" id="cd10028">
    <property type="entry name" value="UDG-F2_TDG_MUG"/>
    <property type="match status" value="1"/>
</dbReference>
<dbReference type="InterPro" id="IPR015637">
    <property type="entry name" value="MUG/TDG"/>
</dbReference>
<dbReference type="PANTHER" id="PTHR12159:SF9">
    <property type="entry name" value="G_T MISMATCH-SPECIFIC THYMINE DNA GLYCOSYLASE"/>
    <property type="match status" value="1"/>
</dbReference>
<dbReference type="OrthoDB" id="9799921at2"/>
<dbReference type="Proteomes" id="UP000199223">
    <property type="component" value="Unassembled WGS sequence"/>
</dbReference>
<evidence type="ECO:0000256" key="2">
    <source>
        <dbReference type="ARBA" id="ARBA00022801"/>
    </source>
</evidence>
<reference evidence="6" key="1">
    <citation type="submission" date="2016-10" db="EMBL/GenBank/DDBJ databases">
        <authorList>
            <person name="Varghese N."/>
            <person name="Submissions S."/>
        </authorList>
    </citation>
    <scope>NUCLEOTIDE SEQUENCE [LARGE SCALE GENOMIC DNA]</scope>
    <source>
        <strain evidence="6">CGMCC 1.10218</strain>
    </source>
</reference>
<evidence type="ECO:0000256" key="1">
    <source>
        <dbReference type="ARBA" id="ARBA00022763"/>
    </source>
</evidence>
<evidence type="ECO:0000256" key="3">
    <source>
        <dbReference type="ARBA" id="ARBA00023204"/>
    </source>
</evidence>
<dbReference type="GO" id="GO:0008263">
    <property type="term" value="F:pyrimidine-specific mismatch base pair DNA N-glycosylase activity"/>
    <property type="evidence" value="ECO:0007669"/>
    <property type="project" value="TreeGrafter"/>
</dbReference>
<keyword evidence="1" id="KW-0227">DNA damage</keyword>
<dbReference type="Gene3D" id="3.40.470.10">
    <property type="entry name" value="Uracil-DNA glycosylase-like domain"/>
    <property type="match status" value="1"/>
</dbReference>
<accession>A0A1H7BEY5</accession>
<protein>
    <submittedName>
        <fullName evidence="5">G/U mismatch-specific uracil-DNA glycosylase</fullName>
    </submittedName>
</protein>